<dbReference type="FunCoup" id="W0RSD9">
    <property type="interactions" value="104"/>
</dbReference>
<dbReference type="UniPathway" id="UPA00079"/>
<gene>
    <name evidence="8" type="ORF">J421_6081</name>
</gene>
<dbReference type="InterPro" id="IPR029065">
    <property type="entry name" value="Enolase_C-like"/>
</dbReference>
<keyword evidence="8" id="KW-0614">Plasmid</keyword>
<evidence type="ECO:0000313" key="9">
    <source>
        <dbReference type="Proteomes" id="UP000019151"/>
    </source>
</evidence>
<keyword evidence="2" id="KW-0479">Metal-binding</keyword>
<organism evidence="8 9">
    <name type="scientific">Gemmatirosa kalamazoonensis</name>
    <dbReference type="NCBI Taxonomy" id="861299"/>
    <lineage>
        <taxon>Bacteria</taxon>
        <taxon>Pseudomonadati</taxon>
        <taxon>Gemmatimonadota</taxon>
        <taxon>Gemmatimonadia</taxon>
        <taxon>Gemmatimonadales</taxon>
        <taxon>Gemmatimonadaceae</taxon>
        <taxon>Gemmatirosa</taxon>
    </lineage>
</organism>
<dbReference type="PANTHER" id="PTHR48073:SF5">
    <property type="entry name" value="O-SUCCINYLBENZOATE SYNTHASE"/>
    <property type="match status" value="1"/>
</dbReference>
<evidence type="ECO:0000256" key="6">
    <source>
        <dbReference type="NCBIfam" id="TIGR01928"/>
    </source>
</evidence>
<dbReference type="SUPFAM" id="SSF54826">
    <property type="entry name" value="Enolase N-terminal domain-like"/>
    <property type="match status" value="1"/>
</dbReference>
<dbReference type="SFLD" id="SFLDF00009">
    <property type="entry name" value="o-succinylbenzoate_synthase"/>
    <property type="match status" value="1"/>
</dbReference>
<dbReference type="NCBIfam" id="TIGR01928">
    <property type="entry name" value="menC_lowGC_arch"/>
    <property type="match status" value="1"/>
</dbReference>
<dbReference type="GO" id="GO:0009234">
    <property type="term" value="P:menaquinone biosynthetic process"/>
    <property type="evidence" value="ECO:0007669"/>
    <property type="project" value="UniProtKB-UniRule"/>
</dbReference>
<comment type="cofactor">
    <cofactor evidence="1">
        <name>a divalent metal cation</name>
        <dbReference type="ChEBI" id="CHEBI:60240"/>
    </cofactor>
</comment>
<dbReference type="OrthoDB" id="9774531at2"/>
<dbReference type="SMART" id="SM00922">
    <property type="entry name" value="MR_MLE"/>
    <property type="match status" value="1"/>
</dbReference>
<dbReference type="SFLD" id="SFLDS00001">
    <property type="entry name" value="Enolase"/>
    <property type="match status" value="1"/>
</dbReference>
<evidence type="ECO:0000256" key="3">
    <source>
        <dbReference type="ARBA" id="ARBA00022842"/>
    </source>
</evidence>
<evidence type="ECO:0000313" key="8">
    <source>
        <dbReference type="EMBL" id="AHG93616.1"/>
    </source>
</evidence>
<dbReference type="SFLD" id="SFLDG00180">
    <property type="entry name" value="muconate_cycloisomerase"/>
    <property type="match status" value="1"/>
</dbReference>
<dbReference type="AlphaFoldDB" id="W0RSD9"/>
<dbReference type="InParanoid" id="W0RSD9"/>
<geneLocation type="plasmid" evidence="8 9">
    <name>2</name>
</geneLocation>
<feature type="domain" description="Mandelate racemase/muconate lactonizing enzyme C-terminal" evidence="7">
    <location>
        <begin position="144"/>
        <end position="236"/>
    </location>
</feature>
<evidence type="ECO:0000256" key="5">
    <source>
        <dbReference type="ARBA" id="ARBA00029491"/>
    </source>
</evidence>
<proteinExistence type="predicted"/>
<evidence type="ECO:0000256" key="2">
    <source>
        <dbReference type="ARBA" id="ARBA00022723"/>
    </source>
</evidence>
<name>W0RSD9_9BACT</name>
<dbReference type="UniPathway" id="UPA01057">
    <property type="reaction ID" value="UER00165"/>
</dbReference>
<dbReference type="GO" id="GO:0043748">
    <property type="term" value="F:O-succinylbenzoate synthase activity"/>
    <property type="evidence" value="ECO:0007669"/>
    <property type="project" value="UniProtKB-EC"/>
</dbReference>
<dbReference type="eggNOG" id="COG4948">
    <property type="taxonomic scope" value="Bacteria"/>
</dbReference>
<dbReference type="Gene3D" id="3.30.390.10">
    <property type="entry name" value="Enolase-like, N-terminal domain"/>
    <property type="match status" value="1"/>
</dbReference>
<dbReference type="InterPro" id="IPR013341">
    <property type="entry name" value="Mandelate_racemase_N_dom"/>
</dbReference>
<dbReference type="InterPro" id="IPR010197">
    <property type="entry name" value="OSBS/NAAAR"/>
</dbReference>
<dbReference type="InterPro" id="IPR013342">
    <property type="entry name" value="Mandelate_racemase_C"/>
</dbReference>
<evidence type="ECO:0000259" key="7">
    <source>
        <dbReference type="SMART" id="SM00922"/>
    </source>
</evidence>
<dbReference type="InterPro" id="IPR029017">
    <property type="entry name" value="Enolase-like_N"/>
</dbReference>
<dbReference type="GO" id="GO:0016854">
    <property type="term" value="F:racemase and epimerase activity"/>
    <property type="evidence" value="ECO:0007669"/>
    <property type="project" value="UniProtKB-ARBA"/>
</dbReference>
<dbReference type="PATRIC" id="fig|861299.3.peg.6136"/>
<dbReference type="EMBL" id="CP007130">
    <property type="protein sequence ID" value="AHG93616.1"/>
    <property type="molecule type" value="Genomic_DNA"/>
</dbReference>
<dbReference type="CDD" id="cd03317">
    <property type="entry name" value="NAAAR"/>
    <property type="match status" value="1"/>
</dbReference>
<dbReference type="PANTHER" id="PTHR48073">
    <property type="entry name" value="O-SUCCINYLBENZOATE SYNTHASE-RELATED"/>
    <property type="match status" value="1"/>
</dbReference>
<dbReference type="SUPFAM" id="SSF51604">
    <property type="entry name" value="Enolase C-terminal domain-like"/>
    <property type="match status" value="1"/>
</dbReference>
<accession>W0RSD9</accession>
<dbReference type="Pfam" id="PF13378">
    <property type="entry name" value="MR_MLE_C"/>
    <property type="match status" value="1"/>
</dbReference>
<dbReference type="Proteomes" id="UP000019151">
    <property type="component" value="Plasmid 2"/>
</dbReference>
<dbReference type="GO" id="GO:0046872">
    <property type="term" value="F:metal ion binding"/>
    <property type="evidence" value="ECO:0007669"/>
    <property type="project" value="UniProtKB-KW"/>
</dbReference>
<keyword evidence="3" id="KW-0460">Magnesium</keyword>
<protein>
    <recommendedName>
        <fullName evidence="5 6">o-succinylbenzoate synthase</fullName>
        <ecNumber evidence="5 6">4.2.1.113</ecNumber>
    </recommendedName>
</protein>
<reference evidence="8 9" key="1">
    <citation type="journal article" date="2014" name="Genome Announc.">
        <title>Genome Sequence and Methylome of Soil Bacterium Gemmatirosa kalamazoonensis KBS708T, a Member of the Rarely Cultivated Gemmatimonadetes Phylum.</title>
        <authorList>
            <person name="Debruyn J.M."/>
            <person name="Radosevich M."/>
            <person name="Wommack K.E."/>
            <person name="Polson S.W."/>
            <person name="Hauser L.J."/>
            <person name="Fawaz M.N."/>
            <person name="Korlach J."/>
            <person name="Tsai Y.C."/>
        </authorList>
    </citation>
    <scope>NUCLEOTIDE SEQUENCE [LARGE SCALE GENOMIC DNA]</scope>
    <source>
        <strain evidence="8 9">KBS708</strain>
        <plasmid evidence="9">Plasmid 2</plasmid>
    </source>
</reference>
<dbReference type="RefSeq" id="WP_025414913.1">
    <property type="nucleotide sequence ID" value="NZ_CP007130.1"/>
</dbReference>
<keyword evidence="4" id="KW-0456">Lyase</keyword>
<dbReference type="HOGENOM" id="CLU_030273_4_4_0"/>
<keyword evidence="9" id="KW-1185">Reference proteome</keyword>
<dbReference type="Gene3D" id="3.20.20.120">
    <property type="entry name" value="Enolase-like C-terminal domain"/>
    <property type="match status" value="1"/>
</dbReference>
<sequence>MLCIRITLREIRLPLKEPFRISSGVVADRRILLLELHDADGARTWSECVAFDTPIYSPDTIDTSWLAIAEWIAPRVLGATFAHPRDVFPTLERDFRGHLMPKAAVEMGCWALAAEKEGVPLARLLGGTRDCIETGISLGIQASPDALVQRAAAAVAEGYRKVKLKIEPGRDVAYVRAVREALPDAPLMADANNAYTLAQADVLQQLDAFGLMMIEQPLAWDDLLQHASLQKRLTTPVCLDESITSLDRARDMVALGAGRIVNIKPGRVGGFGPSLAIHDFCAAHGVPVWCGGMLESGVGRAHNVALASLPNFTKPGDLSPSARYWARDVVDPEWTMDAEGRVRVPLERAGLGVTVDVDRIEDLTVRCVTLGA</sequence>
<evidence type="ECO:0000256" key="1">
    <source>
        <dbReference type="ARBA" id="ARBA00001968"/>
    </source>
</evidence>
<evidence type="ECO:0000256" key="4">
    <source>
        <dbReference type="ARBA" id="ARBA00023239"/>
    </source>
</evidence>
<dbReference type="InterPro" id="IPR036849">
    <property type="entry name" value="Enolase-like_C_sf"/>
</dbReference>
<dbReference type="EC" id="4.2.1.113" evidence="5 6"/>
<dbReference type="KEGG" id="gba:J421_6081"/>
<dbReference type="Pfam" id="PF02746">
    <property type="entry name" value="MR_MLE_N"/>
    <property type="match status" value="1"/>
</dbReference>